<dbReference type="CDD" id="cd24054">
    <property type="entry name" value="ASKHA_NBD_AaPPX-GppA_MtPPX2-like"/>
    <property type="match status" value="1"/>
</dbReference>
<feature type="region of interest" description="Disordered" evidence="1">
    <location>
        <begin position="350"/>
        <end position="387"/>
    </location>
</feature>
<dbReference type="AlphaFoldDB" id="A0A059G3K0"/>
<accession>A0A059G3K0</accession>
<sequence>MPQVINLGHTMADKKAPGTREKRGAQRNGKTAPLFAAVDLGTNNCRLLVAEPRGKTFRVVDSHSQIARLGEGLHETGRLSDAAIERAIDALRNIRKKLKQHGVGRVRCIATEACRKAANGAEFIRRVHEETGLTFKIIGAKEEARLATIGCHDLIEPNASSVLVVDIGGGSTELSWVDARAARENGFKGLLEHAPILDWTSLPLGVVTLSEAFAHLDEVEAYPLMLDHARQTIASWPGIAAVREAMAESEAHMIGTSGTVTCLAGVHLKLDRYRRDKVDGTWLSQEDGLAAIKLLRDVGMDGRIKLPTIGNERAGLMLSGCAIVDAVWEACPAGRLRVADRGLREGLLLSMMYGPKKPKPRRRGRRGRKPGQTQTGGDDQKGIQDGG</sequence>
<dbReference type="Proteomes" id="UP000024942">
    <property type="component" value="Unassembled WGS sequence"/>
</dbReference>
<feature type="compositionally biased region" description="Basic residues" evidence="1">
    <location>
        <begin position="356"/>
        <end position="369"/>
    </location>
</feature>
<evidence type="ECO:0000256" key="1">
    <source>
        <dbReference type="SAM" id="MobiDB-lite"/>
    </source>
</evidence>
<protein>
    <submittedName>
        <fullName evidence="3">Ppx/GppA family phosphatase</fullName>
    </submittedName>
</protein>
<feature type="domain" description="Ppx/GppA phosphatase N-terminal" evidence="2">
    <location>
        <begin position="49"/>
        <end position="352"/>
    </location>
</feature>
<dbReference type="EMBL" id="ARYL01000031">
    <property type="protein sequence ID" value="KDA01314.1"/>
    <property type="molecule type" value="Genomic_DNA"/>
</dbReference>
<evidence type="ECO:0000313" key="3">
    <source>
        <dbReference type="EMBL" id="KDA01314.1"/>
    </source>
</evidence>
<dbReference type="InterPro" id="IPR043129">
    <property type="entry name" value="ATPase_NBD"/>
</dbReference>
<dbReference type="GO" id="GO:0016462">
    <property type="term" value="F:pyrophosphatase activity"/>
    <property type="evidence" value="ECO:0007669"/>
    <property type="project" value="TreeGrafter"/>
</dbReference>
<comment type="caution">
    <text evidence="3">The sequence shown here is derived from an EMBL/GenBank/DDBJ whole genome shotgun (WGS) entry which is preliminary data.</text>
</comment>
<evidence type="ECO:0000259" key="2">
    <source>
        <dbReference type="Pfam" id="PF02541"/>
    </source>
</evidence>
<dbReference type="PANTHER" id="PTHR30005:SF0">
    <property type="entry name" value="RETROGRADE REGULATION PROTEIN 2"/>
    <property type="match status" value="1"/>
</dbReference>
<dbReference type="PATRIC" id="fig|1280953.3.peg.3256"/>
<reference evidence="3 4" key="1">
    <citation type="journal article" date="2014" name="Antonie Van Leeuwenhoek">
        <title>Hyphomonas beringensis sp. nov. and Hyphomonas chukchiensis sp. nov., isolated from surface seawater of the Bering Sea and Chukchi Sea.</title>
        <authorList>
            <person name="Li C."/>
            <person name="Lai Q."/>
            <person name="Li G."/>
            <person name="Dong C."/>
            <person name="Wang J."/>
            <person name="Liao Y."/>
            <person name="Shao Z."/>
        </authorList>
    </citation>
    <scope>NUCLEOTIDE SEQUENCE [LARGE SCALE GENOMIC DNA]</scope>
    <source>
        <strain evidence="3 4">SCH89</strain>
    </source>
</reference>
<proteinExistence type="predicted"/>
<organism evidence="3 4">
    <name type="scientific">Hyphomonas oceanitis SCH89</name>
    <dbReference type="NCBI Taxonomy" id="1280953"/>
    <lineage>
        <taxon>Bacteria</taxon>
        <taxon>Pseudomonadati</taxon>
        <taxon>Pseudomonadota</taxon>
        <taxon>Alphaproteobacteria</taxon>
        <taxon>Hyphomonadales</taxon>
        <taxon>Hyphomonadaceae</taxon>
        <taxon>Hyphomonas</taxon>
    </lineage>
</organism>
<dbReference type="Gene3D" id="3.30.420.150">
    <property type="entry name" value="Exopolyphosphatase. Domain 2"/>
    <property type="match status" value="1"/>
</dbReference>
<keyword evidence="4" id="KW-1185">Reference proteome</keyword>
<feature type="compositionally biased region" description="Basic and acidic residues" evidence="1">
    <location>
        <begin position="378"/>
        <end position="387"/>
    </location>
</feature>
<dbReference type="PANTHER" id="PTHR30005">
    <property type="entry name" value="EXOPOLYPHOSPHATASE"/>
    <property type="match status" value="1"/>
</dbReference>
<dbReference type="Gene3D" id="3.30.420.40">
    <property type="match status" value="1"/>
</dbReference>
<evidence type="ECO:0000313" key="4">
    <source>
        <dbReference type="Proteomes" id="UP000024942"/>
    </source>
</evidence>
<name>A0A059G3K0_9PROT</name>
<dbReference type="STRING" id="1280953.HOC_16251"/>
<dbReference type="SUPFAM" id="SSF53067">
    <property type="entry name" value="Actin-like ATPase domain"/>
    <property type="match status" value="2"/>
</dbReference>
<dbReference type="Pfam" id="PF02541">
    <property type="entry name" value="Ppx-GppA"/>
    <property type="match status" value="1"/>
</dbReference>
<feature type="region of interest" description="Disordered" evidence="1">
    <location>
        <begin position="1"/>
        <end position="29"/>
    </location>
</feature>
<dbReference type="InterPro" id="IPR050273">
    <property type="entry name" value="GppA/Ppx_hydrolase"/>
</dbReference>
<dbReference type="eggNOG" id="COG0248">
    <property type="taxonomic scope" value="Bacteria"/>
</dbReference>
<feature type="compositionally biased region" description="Basic and acidic residues" evidence="1">
    <location>
        <begin position="11"/>
        <end position="24"/>
    </location>
</feature>
<dbReference type="InterPro" id="IPR003695">
    <property type="entry name" value="Ppx_GppA_N"/>
</dbReference>
<gene>
    <name evidence="3" type="ORF">HOC_16251</name>
</gene>